<dbReference type="InterPro" id="IPR021005">
    <property type="entry name" value="Znf_CGNR"/>
</dbReference>
<dbReference type="PANTHER" id="PTHR35525">
    <property type="entry name" value="BLL6575 PROTEIN"/>
    <property type="match status" value="1"/>
</dbReference>
<dbReference type="InterPro" id="IPR010852">
    <property type="entry name" value="ABATE"/>
</dbReference>
<evidence type="ECO:0000313" key="2">
    <source>
        <dbReference type="EMBL" id="UPL10130.1"/>
    </source>
</evidence>
<sequence>MVFTDDTEDALRAAVWLANSAEEPDTLVDIDDEKTFLEVFPYTGRIDRDGVELDDLRALRPRLRAMLLASRDEMAAHVNDALAELQLTPRLVRHDGADWHLHAVHDERPLAERVLVETVMALIDVIRADEGSRLTVCEDDTCQAIALDLSRNRSKRYCSTTCANRNAVAAYRARRAHA</sequence>
<reference evidence="2 3" key="1">
    <citation type="submission" date="2021-06" db="EMBL/GenBank/DDBJ databases">
        <title>Genome-based taxonomic framework of Microbacterium strains isolated from marine environment, the description of four new species and reclassification of four preexisting species.</title>
        <authorList>
            <person name="Lee S.D."/>
            <person name="Kim S.-M."/>
            <person name="Byeon Y.-S."/>
            <person name="Yang H.L."/>
            <person name="Kim I.S."/>
        </authorList>
    </citation>
    <scope>NUCLEOTIDE SEQUENCE [LARGE SCALE GENOMIC DNA]</scope>
    <source>
        <strain evidence="2 3">SSW1-51</strain>
    </source>
</reference>
<dbReference type="Proteomes" id="UP000831467">
    <property type="component" value="Chromosome"/>
</dbReference>
<organism evidence="2 3">
    <name type="scientific">Microbacterium sufflavum</name>
    <dbReference type="NCBI Taxonomy" id="2851649"/>
    <lineage>
        <taxon>Bacteria</taxon>
        <taxon>Bacillati</taxon>
        <taxon>Actinomycetota</taxon>
        <taxon>Actinomycetes</taxon>
        <taxon>Micrococcales</taxon>
        <taxon>Microbacteriaceae</taxon>
        <taxon>Microbacterium</taxon>
    </lineage>
</organism>
<dbReference type="Pfam" id="PF07336">
    <property type="entry name" value="ABATE"/>
    <property type="match status" value="1"/>
</dbReference>
<evidence type="ECO:0000313" key="3">
    <source>
        <dbReference type="Proteomes" id="UP000831467"/>
    </source>
</evidence>
<name>A0ABY4IEM3_9MICO</name>
<dbReference type="PANTHER" id="PTHR35525:SF3">
    <property type="entry name" value="BLL6575 PROTEIN"/>
    <property type="match status" value="1"/>
</dbReference>
<dbReference type="EMBL" id="CP078076">
    <property type="protein sequence ID" value="UPL10130.1"/>
    <property type="molecule type" value="Genomic_DNA"/>
</dbReference>
<accession>A0ABY4IEM3</accession>
<dbReference type="Pfam" id="PF11706">
    <property type="entry name" value="zf-CGNR"/>
    <property type="match status" value="1"/>
</dbReference>
<gene>
    <name evidence="2" type="ORF">KV394_02955</name>
</gene>
<dbReference type="SUPFAM" id="SSF160904">
    <property type="entry name" value="Jann2411-like"/>
    <property type="match status" value="1"/>
</dbReference>
<keyword evidence="3" id="KW-1185">Reference proteome</keyword>
<evidence type="ECO:0000259" key="1">
    <source>
        <dbReference type="Pfam" id="PF11706"/>
    </source>
</evidence>
<dbReference type="Gene3D" id="1.10.3300.10">
    <property type="entry name" value="Jann2411-like domain"/>
    <property type="match status" value="1"/>
</dbReference>
<proteinExistence type="predicted"/>
<protein>
    <submittedName>
        <fullName evidence="2">CGNR zinc finger domain-containing protein</fullName>
    </submittedName>
</protein>
<feature type="domain" description="Zinc finger CGNR" evidence="1">
    <location>
        <begin position="133"/>
        <end position="175"/>
    </location>
</feature>
<dbReference type="RefSeq" id="WP_247982264.1">
    <property type="nucleotide sequence ID" value="NZ_CP078076.1"/>
</dbReference>
<dbReference type="InterPro" id="IPR023286">
    <property type="entry name" value="ABATE_dom_sf"/>
</dbReference>